<dbReference type="Gene3D" id="1.25.40.10">
    <property type="entry name" value="Tetratricopeptide repeat domain"/>
    <property type="match status" value="3"/>
</dbReference>
<keyword evidence="5" id="KW-1185">Reference proteome</keyword>
<dbReference type="RefSeq" id="XP_038785410.1">
    <property type="nucleotide sequence ID" value="XM_038931938.1"/>
</dbReference>
<dbReference type="InterPro" id="IPR006597">
    <property type="entry name" value="Sel1-like"/>
</dbReference>
<comment type="caution">
    <text evidence="4">The sequence shown here is derived from an EMBL/GenBank/DDBJ whole genome shotgun (WGS) entry which is preliminary data.</text>
</comment>
<dbReference type="InterPro" id="IPR011990">
    <property type="entry name" value="TPR-like_helical_dom_sf"/>
</dbReference>
<dbReference type="SMART" id="SM00671">
    <property type="entry name" value="SEL1"/>
    <property type="match status" value="11"/>
</dbReference>
<proteinExistence type="inferred from homology"/>
<organism evidence="4 5">
    <name type="scientific">Alternaria burnsii</name>
    <dbReference type="NCBI Taxonomy" id="1187904"/>
    <lineage>
        <taxon>Eukaryota</taxon>
        <taxon>Fungi</taxon>
        <taxon>Dikarya</taxon>
        <taxon>Ascomycota</taxon>
        <taxon>Pezizomycotina</taxon>
        <taxon>Dothideomycetes</taxon>
        <taxon>Pleosporomycetidae</taxon>
        <taxon>Pleosporales</taxon>
        <taxon>Pleosporineae</taxon>
        <taxon>Pleosporaceae</taxon>
        <taxon>Alternaria</taxon>
        <taxon>Alternaria sect. Alternaria</taxon>
    </lineage>
</organism>
<evidence type="ECO:0000313" key="5">
    <source>
        <dbReference type="Proteomes" id="UP000596902"/>
    </source>
</evidence>
<evidence type="ECO:0000313" key="4">
    <source>
        <dbReference type="EMBL" id="KAF7675128.1"/>
    </source>
</evidence>
<dbReference type="Proteomes" id="UP000596902">
    <property type="component" value="Unassembled WGS sequence"/>
</dbReference>
<feature type="chain" id="PRO_5034954555" evidence="3">
    <location>
        <begin position="25"/>
        <end position="1272"/>
    </location>
</feature>
<accession>A0A8H7ECX5</accession>
<sequence length="1272" mass="143327">MRPQLQRLVPLLFVFLSLFLCVSSGQTREAWKSGWGNIEGDVNPDQGVLAFDDAMALLHTIKPAAAPWWNFDKKSGILGTSAYYAKEVFFLLFMNGPPQQELLTTNPQPKKLGHSLSRAVDLLEEAAAQKNPDAIFTLAEMNFYGNYTHPRNYSEAFRRYHELATLNGNASAQHMVGFMHATGIGGAVKQDQSKAMLYYTLGAEGGDVRSEMAVAYRHSAGISTPRNCDEAVHFYKAAAEKAIAYMRSGPPGGHSMPRESYNIADDQGGVYGEGASASSSGPNAKVASAQSDAFSSLDDVFEYMDLQARKGDARATFNLAKLNYDGARTLKRDLPAAKKRFLELARMYWTKDGKINANVSPTTEKLAAKAAGYLGRMFLRGEGMPQSFEIARTWFRRGMELGDALSQYSMGIMYLKGLGVPQDAVKAAELFGAAADQDLAVAQVRLGALFLDQGDIAIAAKYFELAARHGHLEAFYYLAEMTNNGIARTKSCPLAATYYKIVAEKAELVSTSFPEANEAYANGDLETALVSYMMAAEQGFEVAQANVAYLLDQVKPRFTLDSLVPFMKQNPSLASDAFLALVYWTRSAEQKNVDAMVKMGDYYLMGLGTHPDSEKAVACYTAAAETMRSAQAMWNLGWMHENGIGIDQDFHLAKRHYDLALETNPREAYLPVILALYKLRIRSWWNTFTNGNIKSIQEEPVVKKQWTLSEWLNAFLEAELAGWDEYEPDDFDDTHTAGDDYYGDGYHGDDIDSDILESLIILALSGALAFLLYYRTQRQRRQEEERRRQQEQQQQLNQGIPVQQQQAEGQPPPDRGLFPNPNDPDFLNWVAGGICLDTTHRLPPTHSCVMEMPQDYIKLHIKTSMKDVLRRRSKQTFPCPDTLDGLRALIEAQDPQPACNCDQCDPRFYKSHWNCKIHPHDHPKLKLDSTKNEFGNQCYKPLKMNVALRAEAMELTRIAVKYFDRPLESLNNTQLAALMNLQIWVQEHMSLFFAITPSTPSASLDTIFPESSMRELWKHINILFFGSDIPRRLSCFRWATTPPHPGYETAIGVASVRYFLYSIVILPSIDCMLMLSTLLHEACHMFFLYYACQACWSTEWNLNTAGHGRAWQVLASAVERKFVEFTGLPTDLGRLDSLRVHWDDCWPLPSIHELADWQLDRPILMQIYVNDLHKAVRGYVGLDGGDDKVRDFPIRGFKEYWWVDTKQAERIAKEGRLGDGTDFFEEKTLVCRADLRCGGMEREQEQSDGEVEREHERILEKCKCEGSIFCPK</sequence>
<dbReference type="GeneID" id="62205116"/>
<evidence type="ECO:0000256" key="1">
    <source>
        <dbReference type="ARBA" id="ARBA00038101"/>
    </source>
</evidence>
<gene>
    <name evidence="4" type="ORF">GT037_006891</name>
</gene>
<evidence type="ECO:0000256" key="2">
    <source>
        <dbReference type="SAM" id="MobiDB-lite"/>
    </source>
</evidence>
<dbReference type="GO" id="GO:0036503">
    <property type="term" value="P:ERAD pathway"/>
    <property type="evidence" value="ECO:0007669"/>
    <property type="project" value="TreeGrafter"/>
</dbReference>
<dbReference type="GO" id="GO:0005789">
    <property type="term" value="C:endoplasmic reticulum membrane"/>
    <property type="evidence" value="ECO:0007669"/>
    <property type="project" value="TreeGrafter"/>
</dbReference>
<feature type="compositionally biased region" description="Polar residues" evidence="2">
    <location>
        <begin position="796"/>
        <end position="808"/>
    </location>
</feature>
<dbReference type="PANTHER" id="PTHR11102">
    <property type="entry name" value="SEL-1-LIKE PROTEIN"/>
    <property type="match status" value="1"/>
</dbReference>
<dbReference type="Pfam" id="PF08238">
    <property type="entry name" value="Sel1"/>
    <property type="match status" value="8"/>
</dbReference>
<name>A0A8H7ECX5_9PLEO</name>
<feature type="signal peptide" evidence="3">
    <location>
        <begin position="1"/>
        <end position="24"/>
    </location>
</feature>
<dbReference type="EMBL" id="JAAABM010000009">
    <property type="protein sequence ID" value="KAF7675128.1"/>
    <property type="molecule type" value="Genomic_DNA"/>
</dbReference>
<dbReference type="PANTHER" id="PTHR11102:SF147">
    <property type="entry name" value="SEL1L ADAPTOR SUBUNIT OF ERAD E3 UBIQUITIN LIGASE"/>
    <property type="match status" value="1"/>
</dbReference>
<keyword evidence="3" id="KW-0732">Signal</keyword>
<evidence type="ECO:0000256" key="3">
    <source>
        <dbReference type="SAM" id="SignalP"/>
    </source>
</evidence>
<dbReference type="AlphaFoldDB" id="A0A8H7ECX5"/>
<reference evidence="4" key="2">
    <citation type="submission" date="2020-08" db="EMBL/GenBank/DDBJ databases">
        <title>Draft Genome Sequence of Cumin Blight Pathogen Alternaria burnsii.</title>
        <authorList>
            <person name="Feng Z."/>
        </authorList>
    </citation>
    <scope>NUCLEOTIDE SEQUENCE</scope>
    <source>
        <strain evidence="4">CBS107.38</strain>
    </source>
</reference>
<dbReference type="SUPFAM" id="SSF81901">
    <property type="entry name" value="HCP-like"/>
    <property type="match status" value="3"/>
</dbReference>
<protein>
    <submittedName>
        <fullName evidence="4">Hcp-like protein</fullName>
    </submittedName>
</protein>
<comment type="similarity">
    <text evidence="1">Belongs to the sel-1 family.</text>
</comment>
<feature type="region of interest" description="Disordered" evidence="2">
    <location>
        <begin position="783"/>
        <end position="822"/>
    </location>
</feature>
<dbReference type="InterPro" id="IPR050767">
    <property type="entry name" value="Sel1_AlgK"/>
</dbReference>
<reference evidence="4" key="1">
    <citation type="submission" date="2020-01" db="EMBL/GenBank/DDBJ databases">
        <authorList>
            <person name="Feng Z.H.Z."/>
        </authorList>
    </citation>
    <scope>NUCLEOTIDE SEQUENCE</scope>
    <source>
        <strain evidence="4">CBS107.38</strain>
    </source>
</reference>